<evidence type="ECO:0000313" key="1">
    <source>
        <dbReference type="EMBL" id="EZP77627.1"/>
    </source>
</evidence>
<evidence type="ECO:0000313" key="2">
    <source>
        <dbReference type="Proteomes" id="UP000023566"/>
    </source>
</evidence>
<dbReference type="Proteomes" id="UP000023566">
    <property type="component" value="Chromosome"/>
</dbReference>
<accession>A0ABC9VGB4</accession>
<organism evidence="1 2">
    <name type="scientific">Parageobacillus genomosp. 1</name>
    <dbReference type="NCBI Taxonomy" id="1295642"/>
    <lineage>
        <taxon>Bacteria</taxon>
        <taxon>Bacillati</taxon>
        <taxon>Bacillota</taxon>
        <taxon>Bacilli</taxon>
        <taxon>Bacillales</taxon>
        <taxon>Anoxybacillaceae</taxon>
        <taxon>Parageobacillus</taxon>
    </lineage>
</organism>
<dbReference type="AlphaFoldDB" id="A0ABC9VGB4"/>
<gene>
    <name evidence="1" type="ORF">H839_08339</name>
</gene>
<sequence length="147" mass="15742">MSEGLLLQSAHRFEINVTPGTTPGTYERLGAGLNNFEPSFNEEVAQDTYLDGDGFATSTVTGAQLIITFSGHRKYGDPAQDFIFDNALELGTGRETDFRWTQPDGTIIEGPCTIANIEGPSGDSNAKGEISFEIHFNGKPTVTPPGA</sequence>
<keyword evidence="2" id="KW-1185">Reference proteome</keyword>
<evidence type="ECO:0008006" key="3">
    <source>
        <dbReference type="Google" id="ProtNLM"/>
    </source>
</evidence>
<comment type="caution">
    <text evidence="1">The sequence shown here is derived from an EMBL/GenBank/DDBJ whole genome shotgun (WGS) entry which is preliminary data.</text>
</comment>
<proteinExistence type="predicted"/>
<protein>
    <recommendedName>
        <fullName evidence="3">Capsid protein</fullName>
    </recommendedName>
</protein>
<dbReference type="EMBL" id="AOTZ01000004">
    <property type="protein sequence ID" value="EZP77627.1"/>
    <property type="molecule type" value="Genomic_DNA"/>
</dbReference>
<dbReference type="NCBIfam" id="NF047353">
    <property type="entry name" value="tube_lmo2291"/>
    <property type="match status" value="1"/>
</dbReference>
<name>A0ABC9VGB4_9BACL</name>
<reference evidence="1 2" key="1">
    <citation type="journal article" date="2014" name="Appl. Microbiol. Biotechnol.">
        <title>Transformable facultative thermophile Geobacillus stearothermophilus NUB3621 as a host strain for metabolic engineering.</title>
        <authorList>
            <person name="Blanchard K."/>
            <person name="Robic S."/>
            <person name="Matsumura I."/>
        </authorList>
    </citation>
    <scope>NUCLEOTIDE SEQUENCE [LARGE SCALE GENOMIC DNA]</scope>
    <source>
        <strain evidence="1 2">NUB3621</strain>
    </source>
</reference>